<organism evidence="3 4">
    <name type="scientific">Strigamia maritima</name>
    <name type="common">European centipede</name>
    <name type="synonym">Geophilus maritimus</name>
    <dbReference type="NCBI Taxonomy" id="126957"/>
    <lineage>
        <taxon>Eukaryota</taxon>
        <taxon>Metazoa</taxon>
        <taxon>Ecdysozoa</taxon>
        <taxon>Arthropoda</taxon>
        <taxon>Myriapoda</taxon>
        <taxon>Chilopoda</taxon>
        <taxon>Pleurostigmophora</taxon>
        <taxon>Geophilomorpha</taxon>
        <taxon>Linotaeniidae</taxon>
        <taxon>Strigamia</taxon>
    </lineage>
</organism>
<keyword evidence="1" id="KW-0460">Magnesium</keyword>
<evidence type="ECO:0000313" key="4">
    <source>
        <dbReference type="Proteomes" id="UP000014500"/>
    </source>
</evidence>
<dbReference type="Gene3D" id="1.20.58.190">
    <property type="entry name" value="Translin, domain 1"/>
    <property type="match status" value="1"/>
</dbReference>
<name>T1IRD7_STRMM</name>
<feature type="compositionally biased region" description="Basic residues" evidence="2">
    <location>
        <begin position="16"/>
        <end position="27"/>
    </location>
</feature>
<proteinExistence type="predicted"/>
<protein>
    <submittedName>
        <fullName evidence="3">Uncharacterized protein</fullName>
    </submittedName>
</protein>
<keyword evidence="4" id="KW-1185">Reference proteome</keyword>
<dbReference type="InterPro" id="IPR036081">
    <property type="entry name" value="Translin_sf"/>
</dbReference>
<dbReference type="InterPro" id="IPR016068">
    <property type="entry name" value="Translin_N"/>
</dbReference>
<dbReference type="Pfam" id="PF01997">
    <property type="entry name" value="Translin"/>
    <property type="match status" value="1"/>
</dbReference>
<dbReference type="EnsemblMetazoa" id="SMAR003625-RA">
    <property type="protein sequence ID" value="SMAR003625-PA"/>
    <property type="gene ID" value="SMAR003625"/>
</dbReference>
<dbReference type="HOGENOM" id="CLU_125030_0_0_1"/>
<feature type="compositionally biased region" description="Basic and acidic residues" evidence="2">
    <location>
        <begin position="1"/>
        <end position="13"/>
    </location>
</feature>
<dbReference type="PhylomeDB" id="T1IRD7"/>
<dbReference type="PANTHER" id="PTHR10741">
    <property type="entry name" value="TRANSLIN AND TRANSLIN ASSOCIATED PROTEIN X"/>
    <property type="match status" value="1"/>
</dbReference>
<accession>T1IRD7</accession>
<dbReference type="STRING" id="126957.T1IRD7"/>
<evidence type="ECO:0000256" key="1">
    <source>
        <dbReference type="PIRSR" id="PIRSR602848-1"/>
    </source>
</evidence>
<reference evidence="3" key="2">
    <citation type="submission" date="2015-02" db="UniProtKB">
        <authorList>
            <consortium name="EnsemblMetazoa"/>
        </authorList>
    </citation>
    <scope>IDENTIFICATION</scope>
</reference>
<dbReference type="AlphaFoldDB" id="T1IRD7"/>
<evidence type="ECO:0000313" key="3">
    <source>
        <dbReference type="EnsemblMetazoa" id="SMAR003625-PA"/>
    </source>
</evidence>
<feature type="binding site" evidence="1">
    <location>
        <position position="140"/>
    </location>
    <ligand>
        <name>Mg(2+)</name>
        <dbReference type="ChEBI" id="CHEBI:18420"/>
    </ligand>
</feature>
<sequence>MSSQDKRFSRDGTRGGQRRHGGPKQNKHFGQEEAQTVDYDTNSPIIQSFLIYQSELDAKHDKYERLVKCSRDLTIESKRIIFLLHRIKKEEDKESTLLEAEKRLKDLESGLLKQIALELVNEGPYQYTRAYTAGIQEFVEAITFYFYEKEKILPSLQKITDELTNTIFVNLHRCKFHGRDFFLFTNLRQIKFVL</sequence>
<feature type="region of interest" description="Disordered" evidence="2">
    <location>
        <begin position="1"/>
        <end position="31"/>
    </location>
</feature>
<dbReference type="GO" id="GO:0043565">
    <property type="term" value="F:sequence-specific DNA binding"/>
    <property type="evidence" value="ECO:0007669"/>
    <property type="project" value="InterPro"/>
</dbReference>
<evidence type="ECO:0000256" key="2">
    <source>
        <dbReference type="SAM" id="MobiDB-lite"/>
    </source>
</evidence>
<dbReference type="EMBL" id="JH431353">
    <property type="status" value="NOT_ANNOTATED_CDS"/>
    <property type="molecule type" value="Genomic_DNA"/>
</dbReference>
<dbReference type="Proteomes" id="UP000014500">
    <property type="component" value="Unassembled WGS sequence"/>
</dbReference>
<dbReference type="InterPro" id="IPR002848">
    <property type="entry name" value="Translin_fam"/>
</dbReference>
<reference evidence="4" key="1">
    <citation type="submission" date="2011-05" db="EMBL/GenBank/DDBJ databases">
        <authorList>
            <person name="Richards S.R."/>
            <person name="Qu J."/>
            <person name="Jiang H."/>
            <person name="Jhangiani S.N."/>
            <person name="Agravi P."/>
            <person name="Goodspeed R."/>
            <person name="Gross S."/>
            <person name="Mandapat C."/>
            <person name="Jackson L."/>
            <person name="Mathew T."/>
            <person name="Pu L."/>
            <person name="Thornton R."/>
            <person name="Saada N."/>
            <person name="Wilczek-Boney K.B."/>
            <person name="Lee S."/>
            <person name="Kovar C."/>
            <person name="Wu Y."/>
            <person name="Scherer S.E."/>
            <person name="Worley K.C."/>
            <person name="Muzny D.M."/>
            <person name="Gibbs R."/>
        </authorList>
    </citation>
    <scope>NUCLEOTIDE SEQUENCE</scope>
    <source>
        <strain evidence="4">Brora</strain>
    </source>
</reference>
<dbReference type="CDD" id="cd14820">
    <property type="entry name" value="TRAX"/>
    <property type="match status" value="1"/>
</dbReference>
<dbReference type="eggNOG" id="KOG3066">
    <property type="taxonomic scope" value="Eukaryota"/>
</dbReference>
<keyword evidence="1" id="KW-0479">Metal-binding</keyword>
<dbReference type="GO" id="GO:0046872">
    <property type="term" value="F:metal ion binding"/>
    <property type="evidence" value="ECO:0007669"/>
    <property type="project" value="UniProtKB-KW"/>
</dbReference>
<dbReference type="SUPFAM" id="SSF74784">
    <property type="entry name" value="Translin"/>
    <property type="match status" value="1"/>
</dbReference>